<keyword evidence="3" id="KW-1185">Reference proteome</keyword>
<proteinExistence type="predicted"/>
<dbReference type="Gene3D" id="3.10.450.50">
    <property type="match status" value="1"/>
</dbReference>
<organism evidence="2 3">
    <name type="scientific">Papaver nudicaule</name>
    <name type="common">Iceland poppy</name>
    <dbReference type="NCBI Taxonomy" id="74823"/>
    <lineage>
        <taxon>Eukaryota</taxon>
        <taxon>Viridiplantae</taxon>
        <taxon>Streptophyta</taxon>
        <taxon>Embryophyta</taxon>
        <taxon>Tracheophyta</taxon>
        <taxon>Spermatophyta</taxon>
        <taxon>Magnoliopsida</taxon>
        <taxon>Ranunculales</taxon>
        <taxon>Papaveraceae</taxon>
        <taxon>Papaveroideae</taxon>
        <taxon>Papaver</taxon>
    </lineage>
</organism>
<evidence type="ECO:0000313" key="3">
    <source>
        <dbReference type="Proteomes" id="UP001177140"/>
    </source>
</evidence>
<gene>
    <name evidence="2" type="ORF">MKW94_029149</name>
</gene>
<feature type="domain" description="Sucrose-phosphatase C-terminal" evidence="1">
    <location>
        <begin position="1"/>
        <end position="73"/>
    </location>
</feature>
<dbReference type="Pfam" id="PF08472">
    <property type="entry name" value="S6PP_C"/>
    <property type="match status" value="1"/>
</dbReference>
<dbReference type="InterPro" id="IPR032710">
    <property type="entry name" value="NTF2-like_dom_sf"/>
</dbReference>
<name>A0AA42ASR5_PAPNU</name>
<dbReference type="PANTHER" id="PTHR46521:SF4">
    <property type="entry name" value="SUCROSE-PHOSPHATASE 2-RELATED"/>
    <property type="match status" value="1"/>
</dbReference>
<evidence type="ECO:0000313" key="2">
    <source>
        <dbReference type="EMBL" id="MCL7040259.1"/>
    </source>
</evidence>
<dbReference type="EMBL" id="JAJJMA010210352">
    <property type="protein sequence ID" value="MCL7040259.1"/>
    <property type="molecule type" value="Genomic_DNA"/>
</dbReference>
<dbReference type="InterPro" id="IPR051518">
    <property type="entry name" value="Sucrose_Phosphatase"/>
</dbReference>
<protein>
    <recommendedName>
        <fullName evidence="1">Sucrose-phosphatase C-terminal domain-containing protein</fullName>
    </recommendedName>
</protein>
<dbReference type="Proteomes" id="UP001177140">
    <property type="component" value="Unassembled WGS sequence"/>
</dbReference>
<dbReference type="GO" id="GO:0005986">
    <property type="term" value="P:sucrose biosynthetic process"/>
    <property type="evidence" value="ECO:0007669"/>
    <property type="project" value="InterPro"/>
</dbReference>
<reference evidence="2" key="1">
    <citation type="submission" date="2022-03" db="EMBL/GenBank/DDBJ databases">
        <title>A functionally conserved STORR gene fusion in Papaver species that diverged 16.8 million years ago.</title>
        <authorList>
            <person name="Catania T."/>
        </authorList>
    </citation>
    <scope>NUCLEOTIDE SEQUENCE</scope>
    <source>
        <strain evidence="2">S-191538</strain>
    </source>
</reference>
<comment type="caution">
    <text evidence="2">The sequence shown here is derived from an EMBL/GenBank/DDBJ whole genome shotgun (WGS) entry which is preliminary data.</text>
</comment>
<evidence type="ECO:0000259" key="1">
    <source>
        <dbReference type="Pfam" id="PF08472"/>
    </source>
</evidence>
<accession>A0AA42ASR5</accession>
<dbReference type="InterPro" id="IPR013679">
    <property type="entry name" value="SPP_C"/>
</dbReference>
<dbReference type="SUPFAM" id="SSF54427">
    <property type="entry name" value="NTF2-like"/>
    <property type="match status" value="1"/>
</dbReference>
<sequence>MPKLYGDKQGKKFRIWVDRVTSAQFGLDTWSVKFDKWELSDEGPKGCTSTVVLRTKDSASDGFVWMHMNQTWLTGFGATDQSYSWLF</sequence>
<dbReference type="AlphaFoldDB" id="A0AA42ASR5"/>
<dbReference type="PANTHER" id="PTHR46521">
    <property type="entry name" value="SUCROSE-PHOSPHATASE 2-RELATED"/>
    <property type="match status" value="1"/>
</dbReference>
<dbReference type="GO" id="GO:0050307">
    <property type="term" value="F:sucrose-phosphate phosphatase activity"/>
    <property type="evidence" value="ECO:0007669"/>
    <property type="project" value="InterPro"/>
</dbReference>